<evidence type="ECO:0000313" key="1">
    <source>
        <dbReference type="EMBL" id="CAI2161814.1"/>
    </source>
</evidence>
<evidence type="ECO:0000313" key="2">
    <source>
        <dbReference type="Proteomes" id="UP001153678"/>
    </source>
</evidence>
<dbReference type="SUPFAM" id="SSF81901">
    <property type="entry name" value="HCP-like"/>
    <property type="match status" value="1"/>
</dbReference>
<dbReference type="Pfam" id="PF08238">
    <property type="entry name" value="Sel1"/>
    <property type="match status" value="2"/>
</dbReference>
<comment type="caution">
    <text evidence="1">The sequence shown here is derived from an EMBL/GenBank/DDBJ whole genome shotgun (WGS) entry which is preliminary data.</text>
</comment>
<dbReference type="Gene3D" id="1.25.40.10">
    <property type="entry name" value="Tetratricopeptide repeat domain"/>
    <property type="match status" value="1"/>
</dbReference>
<dbReference type="SMART" id="SM00671">
    <property type="entry name" value="SEL1"/>
    <property type="match status" value="2"/>
</dbReference>
<dbReference type="AlphaFoldDB" id="A0A9W4WHC8"/>
<dbReference type="InterPro" id="IPR006597">
    <property type="entry name" value="Sel1-like"/>
</dbReference>
<protein>
    <submittedName>
        <fullName evidence="1">15628_t:CDS:1</fullName>
    </submittedName>
</protein>
<sequence>MKPQRDVDFHNTFIRFRGFQEYLIHQSNINLALEILQGLRETIVPNTPNEYAKLYIDCWDGKPENRPSMCKVVERLKSIISQLNVTIDTQKYEVFDNIINEHHDNSGMYNLGCCYQYGIGTNIDLQKAIVLYEKAANLDHEMAQFNLATMYKEGNGINKDIDKAIYWYRKSAEQGYQQAHSRLNKLLKINKRKTDDLCKLESNFSQIIDHGMKR</sequence>
<dbReference type="OrthoDB" id="2384430at2759"/>
<gene>
    <name evidence="1" type="ORF">FWILDA_LOCUS243</name>
</gene>
<dbReference type="InterPro" id="IPR011990">
    <property type="entry name" value="TPR-like_helical_dom_sf"/>
</dbReference>
<proteinExistence type="predicted"/>
<dbReference type="PANTHER" id="PTHR45011">
    <property type="entry name" value="DAP3-BINDING CELL DEATH ENHANCER 1"/>
    <property type="match status" value="1"/>
</dbReference>
<dbReference type="EMBL" id="CAMKVN010000014">
    <property type="protein sequence ID" value="CAI2161814.1"/>
    <property type="molecule type" value="Genomic_DNA"/>
</dbReference>
<dbReference type="InterPro" id="IPR011009">
    <property type="entry name" value="Kinase-like_dom_sf"/>
</dbReference>
<dbReference type="SUPFAM" id="SSF56112">
    <property type="entry name" value="Protein kinase-like (PK-like)"/>
    <property type="match status" value="1"/>
</dbReference>
<name>A0A9W4WHC8_9GLOM</name>
<dbReference type="InterPro" id="IPR052748">
    <property type="entry name" value="ISR_Activator"/>
</dbReference>
<organism evidence="1 2">
    <name type="scientific">Funneliformis geosporum</name>
    <dbReference type="NCBI Taxonomy" id="1117311"/>
    <lineage>
        <taxon>Eukaryota</taxon>
        <taxon>Fungi</taxon>
        <taxon>Fungi incertae sedis</taxon>
        <taxon>Mucoromycota</taxon>
        <taxon>Glomeromycotina</taxon>
        <taxon>Glomeromycetes</taxon>
        <taxon>Glomerales</taxon>
        <taxon>Glomeraceae</taxon>
        <taxon>Funneliformis</taxon>
    </lineage>
</organism>
<dbReference type="PANTHER" id="PTHR45011:SF1">
    <property type="entry name" value="DAP3-BINDING CELL DEATH ENHANCER 1"/>
    <property type="match status" value="1"/>
</dbReference>
<dbReference type="Proteomes" id="UP001153678">
    <property type="component" value="Unassembled WGS sequence"/>
</dbReference>
<reference evidence="1" key="1">
    <citation type="submission" date="2022-08" db="EMBL/GenBank/DDBJ databases">
        <authorList>
            <person name="Kallberg Y."/>
            <person name="Tangrot J."/>
            <person name="Rosling A."/>
        </authorList>
    </citation>
    <scope>NUCLEOTIDE SEQUENCE</scope>
    <source>
        <strain evidence="1">Wild A</strain>
    </source>
</reference>
<dbReference type="Gene3D" id="1.10.510.10">
    <property type="entry name" value="Transferase(Phosphotransferase) domain 1"/>
    <property type="match status" value="1"/>
</dbReference>
<keyword evidence="2" id="KW-1185">Reference proteome</keyword>
<accession>A0A9W4WHC8</accession>